<organism evidence="1 2">
    <name type="scientific">Chryseobacterium indologenes</name>
    <name type="common">Flavobacterium indologenes</name>
    <dbReference type="NCBI Taxonomy" id="253"/>
    <lineage>
        <taxon>Bacteria</taxon>
        <taxon>Pseudomonadati</taxon>
        <taxon>Bacteroidota</taxon>
        <taxon>Flavobacteriia</taxon>
        <taxon>Flavobacteriales</taxon>
        <taxon>Weeksellaceae</taxon>
        <taxon>Chryseobacterium group</taxon>
        <taxon>Chryseobacterium</taxon>
    </lineage>
</organism>
<dbReference type="EMBL" id="LJOD01000001">
    <property type="protein sequence ID" value="KPE52479.1"/>
    <property type="molecule type" value="Genomic_DNA"/>
</dbReference>
<evidence type="ECO:0000313" key="2">
    <source>
        <dbReference type="Proteomes" id="UP000037953"/>
    </source>
</evidence>
<dbReference type="PATRIC" id="fig|253.9.peg.29"/>
<evidence type="ECO:0000313" key="1">
    <source>
        <dbReference type="EMBL" id="KPE52479.1"/>
    </source>
</evidence>
<proteinExistence type="predicted"/>
<reference evidence="2" key="2">
    <citation type="submission" date="2015-09" db="EMBL/GenBank/DDBJ databases">
        <title>Draft genome sequence of a multidrug-resistant Chryseobacterium indologenes isolate from Malaysia.</title>
        <authorList>
            <person name="Yu C.Y."/>
            <person name="Ang G.Y."/>
            <person name="Chan K.-G."/>
        </authorList>
    </citation>
    <scope>NUCLEOTIDE SEQUENCE [LARGE SCALE GENOMIC DNA]</scope>
    <source>
        <strain evidence="2">CI_885</strain>
    </source>
</reference>
<dbReference type="AlphaFoldDB" id="A0A0N1KSJ1"/>
<accession>A0A0N1KSJ1</accession>
<sequence length="92" mass="11132">MLYFGDYGINHAKMVPIKHLWSIKSSHKPVYFIEFHYFKLIIYSYSKIILSACLFPVVLFHENIVLFDCFKLVHKKSARFVEKFSQIWQIYH</sequence>
<dbReference type="Proteomes" id="UP000037953">
    <property type="component" value="Unassembled WGS sequence"/>
</dbReference>
<reference evidence="1 2" key="1">
    <citation type="journal article" date="2015" name="Genom Data">
        <title>Draft genome sequence of a multidrug-resistant Chryseobacterium indologenes isolate from Malaysia.</title>
        <authorList>
            <person name="Yu C.Y."/>
            <person name="Ang G.Y."/>
            <person name="Cheng H.J."/>
            <person name="Cheong Y.M."/>
            <person name="Yin W.F."/>
            <person name="Chan K.G."/>
        </authorList>
    </citation>
    <scope>NUCLEOTIDE SEQUENCE [LARGE SCALE GENOMIC DNA]</scope>
    <source>
        <strain evidence="1 2">CI_885</strain>
    </source>
</reference>
<comment type="caution">
    <text evidence="1">The sequence shown here is derived from an EMBL/GenBank/DDBJ whole genome shotgun (WGS) entry which is preliminary data.</text>
</comment>
<gene>
    <name evidence="1" type="ORF">AOB46_00140</name>
</gene>
<protein>
    <submittedName>
        <fullName evidence="1">Uncharacterized protein</fullName>
    </submittedName>
</protein>
<name>A0A0N1KSJ1_CHRID</name>